<dbReference type="AlphaFoldDB" id="A0A660SAY9"/>
<proteinExistence type="predicted"/>
<evidence type="ECO:0000259" key="1">
    <source>
        <dbReference type="Pfam" id="PF13200"/>
    </source>
</evidence>
<evidence type="ECO:0000313" key="3">
    <source>
        <dbReference type="Proteomes" id="UP000282321"/>
    </source>
</evidence>
<dbReference type="Gene3D" id="3.20.20.80">
    <property type="entry name" value="Glycosidases"/>
    <property type="match status" value="1"/>
</dbReference>
<dbReference type="SUPFAM" id="SSF51445">
    <property type="entry name" value="(Trans)glycosidases"/>
    <property type="match status" value="1"/>
</dbReference>
<feature type="domain" description="DUF4015" evidence="1">
    <location>
        <begin position="27"/>
        <end position="332"/>
    </location>
</feature>
<accession>A0A660SAY9</accession>
<dbReference type="InterPro" id="IPR025275">
    <property type="entry name" value="DUF4015"/>
</dbReference>
<comment type="caution">
    <text evidence="2">The sequence shown here is derived from an EMBL/GenBank/DDBJ whole genome shotgun (WGS) entry which is preliminary data.</text>
</comment>
<dbReference type="Pfam" id="PF13200">
    <property type="entry name" value="DUF4015"/>
    <property type="match status" value="1"/>
</dbReference>
<dbReference type="InterPro" id="IPR017853">
    <property type="entry name" value="GH"/>
</dbReference>
<reference evidence="2 3" key="1">
    <citation type="submission" date="2018-06" db="EMBL/GenBank/DDBJ databases">
        <title>Extensive metabolic versatility and redundancy in microbially diverse, dynamic hydrothermal sediments.</title>
        <authorList>
            <person name="Dombrowski N."/>
            <person name="Teske A."/>
            <person name="Baker B.J."/>
        </authorList>
    </citation>
    <scope>NUCLEOTIDE SEQUENCE [LARGE SCALE GENOMIC DNA]</scope>
    <source>
        <strain evidence="2">B35_G9</strain>
    </source>
</reference>
<organism evidence="2 3">
    <name type="scientific">candidate division TA06 bacterium</name>
    <dbReference type="NCBI Taxonomy" id="2250710"/>
    <lineage>
        <taxon>Bacteria</taxon>
        <taxon>Bacteria division TA06</taxon>
    </lineage>
</organism>
<name>A0A660SAY9_UNCT6</name>
<dbReference type="EMBL" id="QNBC01000009">
    <property type="protein sequence ID" value="RKX67833.1"/>
    <property type="molecule type" value="Genomic_DNA"/>
</dbReference>
<sequence length="373" mass="43302">MKIFRYFVFIFFVIALDAKNLPSPVRGIYLNPYSCSNARRIASIVDSMKKYKLNTVVIDVKADNGKIPFKTKNPLLGRAAYPIYNLDSIVSYFHRNNILLIGRIVTFKDPIRARMNGGEYAVLDKFTSRPWQDSGGAYWVDPYNIDNWDYNIEVAREVLKRGFDSVQFDYVRFPSDGNIGLCKYPGYQKGYYYSDIIAMFAHYAKFKLKDYDIGIDVFGYLPWLKRIINIGQDMSMITAQVDIVSPMLYPSHFGDKFLLKNGDYFKRTYDIIRGSLIKAQKYTSKGQRIIPFLQSFTYKQSKMGKFYVENQINAAISVGDGSYYVWNAGSNYSLLWKALNNLNSMESTGRAMNYIKLKEYLFNETSRHRDQRI</sequence>
<gene>
    <name evidence="2" type="ORF">DRP44_01335</name>
</gene>
<protein>
    <recommendedName>
        <fullName evidence="1">DUF4015 domain-containing protein</fullName>
    </recommendedName>
</protein>
<dbReference type="Proteomes" id="UP000282321">
    <property type="component" value="Unassembled WGS sequence"/>
</dbReference>
<evidence type="ECO:0000313" key="2">
    <source>
        <dbReference type="EMBL" id="RKX67833.1"/>
    </source>
</evidence>